<dbReference type="InterPro" id="IPR001057">
    <property type="entry name" value="Glu/AcGlu_kinase"/>
</dbReference>
<feature type="binding site" evidence="8">
    <location>
        <position position="71"/>
    </location>
    <ligand>
        <name>substrate</name>
    </ligand>
</feature>
<dbReference type="EMBL" id="BAAFGK010000004">
    <property type="protein sequence ID" value="GAB0058220.1"/>
    <property type="molecule type" value="Genomic_DNA"/>
</dbReference>
<evidence type="ECO:0000256" key="5">
    <source>
        <dbReference type="ARBA" id="ARBA00022741"/>
    </source>
</evidence>
<keyword evidence="2 8" id="KW-0028">Amino-acid biosynthesis</keyword>
<keyword evidence="3 8" id="KW-0641">Proline biosynthesis</keyword>
<dbReference type="SUPFAM" id="SSF88697">
    <property type="entry name" value="PUA domain-like"/>
    <property type="match status" value="1"/>
</dbReference>
<comment type="caution">
    <text evidence="8">Lacks conserved residue(s) required for the propagation of feature annotation.</text>
</comment>
<dbReference type="InterPro" id="IPR036974">
    <property type="entry name" value="PUA_sf"/>
</dbReference>
<comment type="pathway">
    <text evidence="8">Amino-acid biosynthesis; L-proline biosynthesis; L-glutamate 5-semialdehyde from L-glutamate: step 1/2.</text>
</comment>
<keyword evidence="11" id="KW-1185">Reference proteome</keyword>
<dbReference type="InterPro" id="IPR011529">
    <property type="entry name" value="Glu_5kinase"/>
</dbReference>
<dbReference type="PRINTS" id="PR00474">
    <property type="entry name" value="GLU5KINASE"/>
</dbReference>
<feature type="domain" description="PUA" evidence="9">
    <location>
        <begin position="298"/>
        <end position="393"/>
    </location>
</feature>
<protein>
    <recommendedName>
        <fullName evidence="8">Glutamate 5-kinase</fullName>
        <ecNumber evidence="8">2.7.2.11</ecNumber>
    </recommendedName>
    <alternativeName>
        <fullName evidence="8">Gamma-glutamyl kinase</fullName>
        <shortName evidence="8">GK</shortName>
    </alternativeName>
</protein>
<comment type="function">
    <text evidence="8">Catalyzes the transfer of a phosphate group to glutamate to form L-glutamate 5-phosphate.</text>
</comment>
<proteinExistence type="inferred from homology"/>
<dbReference type="HAMAP" id="MF_00456">
    <property type="entry name" value="ProB"/>
    <property type="match status" value="1"/>
</dbReference>
<evidence type="ECO:0000256" key="7">
    <source>
        <dbReference type="ARBA" id="ARBA00022840"/>
    </source>
</evidence>
<dbReference type="Pfam" id="PF00696">
    <property type="entry name" value="AA_kinase"/>
    <property type="match status" value="1"/>
</dbReference>
<dbReference type="InterPro" id="IPR036393">
    <property type="entry name" value="AceGlu_kinase-like_sf"/>
</dbReference>
<dbReference type="Proteomes" id="UP001628193">
    <property type="component" value="Unassembled WGS sequence"/>
</dbReference>
<feature type="binding site" evidence="8">
    <location>
        <position position="158"/>
    </location>
    <ligand>
        <name>substrate</name>
    </ligand>
</feature>
<accession>A0ABQ0CBZ7</accession>
<evidence type="ECO:0000256" key="4">
    <source>
        <dbReference type="ARBA" id="ARBA00022679"/>
    </source>
</evidence>
<dbReference type="PROSITE" id="PS00902">
    <property type="entry name" value="GLUTAMATE_5_KINASE"/>
    <property type="match status" value="1"/>
</dbReference>
<reference evidence="10 11" key="1">
    <citation type="submission" date="2024-05" db="EMBL/GenBank/DDBJ databases">
        <authorList>
            <consortium name="Candidatus Magnetaquicoccaceae bacterium FCR-1 genome sequencing consortium"/>
            <person name="Shimoshige H."/>
            <person name="Shimamura S."/>
            <person name="Taoka A."/>
            <person name="Kobayashi H."/>
            <person name="Maekawa T."/>
        </authorList>
    </citation>
    <scope>NUCLEOTIDE SEQUENCE [LARGE SCALE GENOMIC DNA]</scope>
    <source>
        <strain evidence="10 11">FCR-1</strain>
    </source>
</reference>
<evidence type="ECO:0000313" key="11">
    <source>
        <dbReference type="Proteomes" id="UP001628193"/>
    </source>
</evidence>
<comment type="similarity">
    <text evidence="8">Belongs to the glutamate 5-kinase family.</text>
</comment>
<name>A0ABQ0CBZ7_9PROT</name>
<keyword evidence="6 8" id="KW-0418">Kinase</keyword>
<dbReference type="InterPro" id="IPR041739">
    <property type="entry name" value="G5K_ProB"/>
</dbReference>
<dbReference type="InterPro" id="IPR019797">
    <property type="entry name" value="Glutamate_5-kinase_CS"/>
</dbReference>
<gene>
    <name evidence="8 10" type="primary">proB</name>
    <name evidence="10" type="ORF">SIID45300_02566</name>
</gene>
<dbReference type="Gene3D" id="3.40.1160.10">
    <property type="entry name" value="Acetylglutamate kinase-like"/>
    <property type="match status" value="1"/>
</dbReference>
<dbReference type="PIRSF" id="PIRSF000729">
    <property type="entry name" value="GK"/>
    <property type="match status" value="1"/>
</dbReference>
<dbReference type="SMART" id="SM00359">
    <property type="entry name" value="PUA"/>
    <property type="match status" value="1"/>
</dbReference>
<keyword evidence="4 8" id="KW-0808">Transferase</keyword>
<evidence type="ECO:0000256" key="1">
    <source>
        <dbReference type="ARBA" id="ARBA00022490"/>
    </source>
</evidence>
<feature type="binding site" evidence="8">
    <location>
        <begin position="190"/>
        <end position="191"/>
    </location>
    <ligand>
        <name>ATP</name>
        <dbReference type="ChEBI" id="CHEBI:30616"/>
    </ligand>
</feature>
<keyword evidence="7 8" id="KW-0067">ATP-binding</keyword>
<dbReference type="SUPFAM" id="SSF53633">
    <property type="entry name" value="Carbamate kinase-like"/>
    <property type="match status" value="1"/>
</dbReference>
<feature type="binding site" evidence="8">
    <location>
        <position position="170"/>
    </location>
    <ligand>
        <name>substrate</name>
    </ligand>
</feature>
<dbReference type="GO" id="GO:0004349">
    <property type="term" value="F:glutamate 5-kinase activity"/>
    <property type="evidence" value="ECO:0007669"/>
    <property type="project" value="UniProtKB-EC"/>
</dbReference>
<dbReference type="Gene3D" id="2.30.130.10">
    <property type="entry name" value="PUA domain"/>
    <property type="match status" value="1"/>
</dbReference>
<dbReference type="CDD" id="cd21157">
    <property type="entry name" value="PUA_G5K"/>
    <property type="match status" value="1"/>
</dbReference>
<feature type="binding site" evidence="8">
    <location>
        <position position="31"/>
    </location>
    <ligand>
        <name>ATP</name>
        <dbReference type="ChEBI" id="CHEBI:30616"/>
    </ligand>
</feature>
<evidence type="ECO:0000256" key="6">
    <source>
        <dbReference type="ARBA" id="ARBA00022777"/>
    </source>
</evidence>
<reference evidence="10 11" key="2">
    <citation type="submission" date="2024-09" db="EMBL/GenBank/DDBJ databases">
        <title>Draft genome sequence of Candidatus Magnetaquicoccaceae bacterium FCR-1.</title>
        <authorList>
            <person name="Shimoshige H."/>
            <person name="Shimamura S."/>
            <person name="Taoka A."/>
            <person name="Kobayashi H."/>
            <person name="Maekawa T."/>
        </authorList>
    </citation>
    <scope>NUCLEOTIDE SEQUENCE [LARGE SCALE GENOMIC DNA]</scope>
    <source>
        <strain evidence="10 11">FCR-1</strain>
    </source>
</reference>
<evidence type="ECO:0000256" key="2">
    <source>
        <dbReference type="ARBA" id="ARBA00022605"/>
    </source>
</evidence>
<keyword evidence="1 8" id="KW-0963">Cytoplasm</keyword>
<organism evidence="10 11">
    <name type="scientific">Candidatus Magnetaquiglobus chichijimensis</name>
    <dbReference type="NCBI Taxonomy" id="3141448"/>
    <lineage>
        <taxon>Bacteria</taxon>
        <taxon>Pseudomonadati</taxon>
        <taxon>Pseudomonadota</taxon>
        <taxon>Magnetococcia</taxon>
        <taxon>Magnetococcales</taxon>
        <taxon>Candidatus Magnetaquicoccaceae</taxon>
        <taxon>Candidatus Magnetaquiglobus</taxon>
    </lineage>
</organism>
<comment type="subcellular location">
    <subcellularLocation>
        <location evidence="8">Cytoplasm</location>
    </subcellularLocation>
</comment>
<dbReference type="PANTHER" id="PTHR43654:SF1">
    <property type="entry name" value="ISOPENTENYL PHOSPHATE KINASE"/>
    <property type="match status" value="1"/>
</dbReference>
<dbReference type="InterPro" id="IPR002478">
    <property type="entry name" value="PUA"/>
</dbReference>
<dbReference type="RefSeq" id="WP_420905899.1">
    <property type="nucleotide sequence ID" value="NZ_BAAFGK010000004.1"/>
</dbReference>
<evidence type="ECO:0000313" key="10">
    <source>
        <dbReference type="EMBL" id="GAB0058220.1"/>
    </source>
</evidence>
<comment type="caution">
    <text evidence="10">The sequence shown here is derived from an EMBL/GenBank/DDBJ whole genome shotgun (WGS) entry which is preliminary data.</text>
</comment>
<evidence type="ECO:0000256" key="3">
    <source>
        <dbReference type="ARBA" id="ARBA00022650"/>
    </source>
</evidence>
<dbReference type="Pfam" id="PF01472">
    <property type="entry name" value="PUA"/>
    <property type="match status" value="1"/>
</dbReference>
<comment type="catalytic activity">
    <reaction evidence="8">
        <text>L-glutamate + ATP = L-glutamyl 5-phosphate + ADP</text>
        <dbReference type="Rhea" id="RHEA:14877"/>
        <dbReference type="ChEBI" id="CHEBI:29985"/>
        <dbReference type="ChEBI" id="CHEBI:30616"/>
        <dbReference type="ChEBI" id="CHEBI:58274"/>
        <dbReference type="ChEBI" id="CHEBI:456216"/>
        <dbReference type="EC" id="2.7.2.11"/>
    </reaction>
</comment>
<dbReference type="PROSITE" id="PS50890">
    <property type="entry name" value="PUA"/>
    <property type="match status" value="1"/>
</dbReference>
<dbReference type="InterPro" id="IPR005715">
    <property type="entry name" value="Glu_5kinase/COase_Synthase"/>
</dbReference>
<evidence type="ECO:0000256" key="8">
    <source>
        <dbReference type="HAMAP-Rule" id="MF_00456"/>
    </source>
</evidence>
<dbReference type="EC" id="2.7.2.11" evidence="8"/>
<dbReference type="NCBIfam" id="TIGR01027">
    <property type="entry name" value="proB"/>
    <property type="match status" value="1"/>
</dbReference>
<sequence>MASSASGCVDHRARLSQEWQAVRGARRVVVKIGSNLLTGGGEGIRPEWIAARAREIVRVMADGRRVIVVTSGAVAAGRPLLKLNRPLASVQEKQAAAAAGQGVLMRHYEEAFESLGVNVAQALLTRDDVENRQRYLNARDTLKTLLELGLVPIVNENDTVMTDELKFGDNDTLSANVADLVDADLLILLSDIDGLYDSNPRLNPEARFIPLVERVTPEIESMAGGVGSLVGKGGMATKIKAARMAARSGCRMVLTNGFRENPISEVFTPFPVGTLFLGLENPLPARKRWIVNARVGRGEILLDAGASVALLQGRSLLAKGITAVLGEFARGAVVHCQAPDGQELAKGIVNYNSSDLACIAGRHSRQFEGLLGYLGAEEVIHRDNLVLIRELDAEG</sequence>
<dbReference type="InterPro" id="IPR001048">
    <property type="entry name" value="Asp/Glu/Uridylate_kinase"/>
</dbReference>
<dbReference type="PANTHER" id="PTHR43654">
    <property type="entry name" value="GLUTAMATE 5-KINASE"/>
    <property type="match status" value="1"/>
</dbReference>
<evidence type="ECO:0000259" key="9">
    <source>
        <dbReference type="SMART" id="SM00359"/>
    </source>
</evidence>
<keyword evidence="5 8" id="KW-0547">Nucleotide-binding</keyword>
<dbReference type="CDD" id="cd04242">
    <property type="entry name" value="AAK_G5K_ProB"/>
    <property type="match status" value="1"/>
</dbReference>
<dbReference type="InterPro" id="IPR015947">
    <property type="entry name" value="PUA-like_sf"/>
</dbReference>